<sequence length="152" mass="16929">MARVAAVTAVLVAVLAGAVAPAYAANPIITRNNLFLGAEDKSSHGTVILLPIYNRRITLRSGTYNWSNKWDGVYPKGNSRDITLAGDDYDWNCVAYPLSADSGTYNSYCTLTRVSTQVTSYTPTLYLEPLRWEYAYGEWGERFNWSSVLVEK</sequence>
<name>A0A1C4WA17_9ACTN</name>
<evidence type="ECO:0000313" key="3">
    <source>
        <dbReference type="Proteomes" id="UP000199504"/>
    </source>
</evidence>
<protein>
    <submittedName>
        <fullName evidence="2">Uncharacterized protein</fullName>
    </submittedName>
</protein>
<accession>A0A1C4WA17</accession>
<keyword evidence="3" id="KW-1185">Reference proteome</keyword>
<organism evidence="2 3">
    <name type="scientific">Micromonospora mirobrigensis</name>
    <dbReference type="NCBI Taxonomy" id="262898"/>
    <lineage>
        <taxon>Bacteria</taxon>
        <taxon>Bacillati</taxon>
        <taxon>Actinomycetota</taxon>
        <taxon>Actinomycetes</taxon>
        <taxon>Micromonosporales</taxon>
        <taxon>Micromonosporaceae</taxon>
        <taxon>Micromonospora</taxon>
    </lineage>
</organism>
<feature type="signal peptide" evidence="1">
    <location>
        <begin position="1"/>
        <end position="24"/>
    </location>
</feature>
<reference evidence="3" key="1">
    <citation type="submission" date="2016-06" db="EMBL/GenBank/DDBJ databases">
        <authorList>
            <person name="Varghese N."/>
            <person name="Submissions Spin"/>
        </authorList>
    </citation>
    <scope>NUCLEOTIDE SEQUENCE [LARGE SCALE GENOMIC DNA]</scope>
    <source>
        <strain evidence="3">DSM 44830</strain>
    </source>
</reference>
<dbReference type="Proteomes" id="UP000199504">
    <property type="component" value="Unassembled WGS sequence"/>
</dbReference>
<dbReference type="STRING" id="262898.GA0070564_102114"/>
<feature type="chain" id="PRO_5008706674" evidence="1">
    <location>
        <begin position="25"/>
        <end position="152"/>
    </location>
</feature>
<dbReference type="EMBL" id="FMCX01000002">
    <property type="protein sequence ID" value="SCE93024.1"/>
    <property type="molecule type" value="Genomic_DNA"/>
</dbReference>
<gene>
    <name evidence="2" type="ORF">GA0070564_102114</name>
</gene>
<dbReference type="AlphaFoldDB" id="A0A1C4WA17"/>
<evidence type="ECO:0000313" key="2">
    <source>
        <dbReference type="EMBL" id="SCE93024.1"/>
    </source>
</evidence>
<keyword evidence="1" id="KW-0732">Signal</keyword>
<evidence type="ECO:0000256" key="1">
    <source>
        <dbReference type="SAM" id="SignalP"/>
    </source>
</evidence>
<proteinExistence type="predicted"/>